<dbReference type="SUPFAM" id="SSF55103">
    <property type="entry name" value="FAD-linked oxidases, C-terminal domain"/>
    <property type="match status" value="1"/>
</dbReference>
<keyword evidence="3" id="KW-0479">Metal-binding</keyword>
<dbReference type="InterPro" id="IPR004113">
    <property type="entry name" value="FAD-bd_oxidored_4_C"/>
</dbReference>
<feature type="domain" description="FAD-binding PCMH-type" evidence="9">
    <location>
        <begin position="47"/>
        <end position="279"/>
    </location>
</feature>
<keyword evidence="11" id="KW-1185">Reference proteome</keyword>
<keyword evidence="7" id="KW-0411">Iron-sulfur</keyword>
<dbReference type="SUPFAM" id="SSF46548">
    <property type="entry name" value="alpha-helical ferredoxin"/>
    <property type="match status" value="1"/>
</dbReference>
<dbReference type="PANTHER" id="PTHR11748:SF119">
    <property type="entry name" value="D-2-HYDROXYGLUTARATE DEHYDROGENASE"/>
    <property type="match status" value="1"/>
</dbReference>
<organism evidence="10 11">
    <name type="scientific">Endozoicomonas lisbonensis</name>
    <dbReference type="NCBI Taxonomy" id="3120522"/>
    <lineage>
        <taxon>Bacteria</taxon>
        <taxon>Pseudomonadati</taxon>
        <taxon>Pseudomonadota</taxon>
        <taxon>Gammaproteobacteria</taxon>
        <taxon>Oceanospirillales</taxon>
        <taxon>Endozoicomonadaceae</taxon>
        <taxon>Endozoicomonas</taxon>
    </lineage>
</organism>
<dbReference type="InterPro" id="IPR016169">
    <property type="entry name" value="FAD-bd_PCMH_sub2"/>
</dbReference>
<dbReference type="InterPro" id="IPR017896">
    <property type="entry name" value="4Fe4S_Fe-S-bd"/>
</dbReference>
<protein>
    <submittedName>
        <fullName evidence="10">FAD/FMN-containing dehydrogenase/Fe-S oxidoreductase</fullName>
    </submittedName>
</protein>
<evidence type="ECO:0000313" key="11">
    <source>
        <dbReference type="Proteomes" id="UP001549366"/>
    </source>
</evidence>
<keyword evidence="6" id="KW-0408">Iron</keyword>
<accession>A0ABV2SFU8</accession>
<reference evidence="10 11" key="1">
    <citation type="submission" date="2024-06" db="EMBL/GenBank/DDBJ databases">
        <title>Genomic Encyclopedia of Type Strains, Phase V (KMG-V): Genome sequencing to study the core and pangenomes of soil and plant-associated prokaryotes.</title>
        <authorList>
            <person name="Whitman W."/>
        </authorList>
    </citation>
    <scope>NUCLEOTIDE SEQUENCE [LARGE SCALE GENOMIC DNA]</scope>
    <source>
        <strain evidence="10 11">NE40</strain>
    </source>
</reference>
<comment type="cofactor">
    <cofactor evidence="1">
        <name>FAD</name>
        <dbReference type="ChEBI" id="CHEBI:57692"/>
    </cofactor>
</comment>
<keyword evidence="5" id="KW-0560">Oxidoreductase</keyword>
<feature type="domain" description="4Fe-4S ferredoxin-type" evidence="8">
    <location>
        <begin position="655"/>
        <end position="684"/>
    </location>
</feature>
<dbReference type="InterPro" id="IPR017900">
    <property type="entry name" value="4Fe4S_Fe_S_CS"/>
</dbReference>
<dbReference type="EMBL" id="JBEWTB010000002">
    <property type="protein sequence ID" value="MET4756632.1"/>
    <property type="molecule type" value="Genomic_DNA"/>
</dbReference>
<sequence>MISKLDNKTTSTLYQSFAKAVQSAGFLGDIELGYADRTVLATDNSIYQLLPEGIFYPRSTGDLSLILTQSARPEFQQIVLSPRGGGTGTNGQSLTTGFMVDTSRYMNQVLEINAEERWARVQAGTVKDYLNERVAKEGLFFAPELSTSNRATVGGMVNTDASGQGSVVYGKTRHHVLELTSVLADGTVWTSSAINNDELDQLCQREDSIGRIHQTVRQAHDDHKQQVEDIFPKLNRNLTGYDLANIRNQQDEFNLNAILCGSEGTLAMVSEIKVNLLPIPETSALVLVFYQSFQESLQDARTLMAAKPCSIETIDSRVLGLAKADTIWESVKEFFPQNSEAIDGINFVEFTGHDEDEINDGIARLVTELNKSSEIERSGHQIVMGTANVKKIWAMRKQSVGLLGNMKGDARPIPFVEDVAVPPENLAAFIQQFRALLDKHQLTYGMFGHVDAGVLHVRPAIDMKDPQQAMLVRSISDEVAKLAQSHGGVLWGEHGKGVRSEYSPAFFTDLYPVLQHIKSAFDPHNQLNPGKIATPASQELLKIDGVQTRGELDSTIERKAFEAFTSGMYCNGNGACFNYNPASAMCPTWKATYDRTQSPKGRSGLVREWLRLQSAAGTNIAEEVHKVRQGGPFYNAMDKARNTIDKLRGKEDFSHEVYKALDHCMSCKSCAGQCPIQVNVPDLRSRYFELYHSRYPRPLKHHIAGLLEPMLPALAKIKPVYNFTARSQLANWLTSKTVGLQDLPAITSTSPLNDSCRSGASVATPQLLDSLPEEERLRTVIIVQDAFTSFFETPVLTELVELLVRLGYRPLVTPFQPNGKVLHVYGYLGRFEKIARTNGTELKQLAESGVSLIGIDAAVTLTYRDEYQEVMENNAPEVLLLSEWFAREAENIAALNLGLEGDYILLGHCTETTNVPATPSQWQALYKAFGLKLTYQPTGCCGMAGIYGHETRHQDVSRRVYELSWQDVVEKPENQGKLVATGYSCRSQVKRLSDSRILHPVQMLLHLIKDKY</sequence>
<comment type="caution">
    <text evidence="10">The sequence shown here is derived from an EMBL/GenBank/DDBJ whole genome shotgun (WGS) entry which is preliminary data.</text>
</comment>
<dbReference type="InterPro" id="IPR016164">
    <property type="entry name" value="FAD-linked_Oxase-like_C"/>
</dbReference>
<evidence type="ECO:0000256" key="4">
    <source>
        <dbReference type="ARBA" id="ARBA00022827"/>
    </source>
</evidence>
<dbReference type="InterPro" id="IPR036318">
    <property type="entry name" value="FAD-bd_PCMH-like_sf"/>
</dbReference>
<evidence type="ECO:0000256" key="3">
    <source>
        <dbReference type="ARBA" id="ARBA00022723"/>
    </source>
</evidence>
<gene>
    <name evidence="10" type="ORF">V5J35_001824</name>
</gene>
<evidence type="ECO:0000256" key="5">
    <source>
        <dbReference type="ARBA" id="ARBA00023002"/>
    </source>
</evidence>
<dbReference type="PROSITE" id="PS51379">
    <property type="entry name" value="4FE4S_FER_2"/>
    <property type="match status" value="1"/>
</dbReference>
<dbReference type="SUPFAM" id="SSF56176">
    <property type="entry name" value="FAD-binding/transporter-associated domain-like"/>
    <property type="match status" value="1"/>
</dbReference>
<keyword evidence="2" id="KW-0285">Flavoprotein</keyword>
<dbReference type="PROSITE" id="PS51387">
    <property type="entry name" value="FAD_PCMH"/>
    <property type="match status" value="1"/>
</dbReference>
<dbReference type="InterPro" id="IPR006094">
    <property type="entry name" value="Oxid_FAD_bind_N"/>
</dbReference>
<dbReference type="Pfam" id="PF01565">
    <property type="entry name" value="FAD_binding_4"/>
    <property type="match status" value="1"/>
</dbReference>
<evidence type="ECO:0000259" key="8">
    <source>
        <dbReference type="PROSITE" id="PS51379"/>
    </source>
</evidence>
<dbReference type="Gene3D" id="3.30.70.2740">
    <property type="match status" value="1"/>
</dbReference>
<dbReference type="InterPro" id="IPR016166">
    <property type="entry name" value="FAD-bd_PCMH"/>
</dbReference>
<evidence type="ECO:0000256" key="1">
    <source>
        <dbReference type="ARBA" id="ARBA00001974"/>
    </source>
</evidence>
<evidence type="ECO:0000313" key="10">
    <source>
        <dbReference type="EMBL" id="MET4756632.1"/>
    </source>
</evidence>
<dbReference type="Pfam" id="PF02913">
    <property type="entry name" value="FAD-oxidase_C"/>
    <property type="match status" value="1"/>
</dbReference>
<proteinExistence type="predicted"/>
<evidence type="ECO:0000259" key="9">
    <source>
        <dbReference type="PROSITE" id="PS51387"/>
    </source>
</evidence>
<dbReference type="Proteomes" id="UP001549366">
    <property type="component" value="Unassembled WGS sequence"/>
</dbReference>
<keyword evidence="4" id="KW-0274">FAD</keyword>
<evidence type="ECO:0000256" key="6">
    <source>
        <dbReference type="ARBA" id="ARBA00023004"/>
    </source>
</evidence>
<dbReference type="PANTHER" id="PTHR11748">
    <property type="entry name" value="D-LACTATE DEHYDROGENASE"/>
    <property type="match status" value="1"/>
</dbReference>
<evidence type="ECO:0000256" key="7">
    <source>
        <dbReference type="ARBA" id="ARBA00023014"/>
    </source>
</evidence>
<evidence type="ECO:0000256" key="2">
    <source>
        <dbReference type="ARBA" id="ARBA00022630"/>
    </source>
</evidence>
<name>A0ABV2SFU8_9GAMM</name>
<dbReference type="Gene3D" id="3.30.465.10">
    <property type="match status" value="1"/>
</dbReference>
<dbReference type="RefSeq" id="WP_354010959.1">
    <property type="nucleotide sequence ID" value="NZ_JBEWTA010000001.1"/>
</dbReference>
<dbReference type="PROSITE" id="PS00198">
    <property type="entry name" value="4FE4S_FER_1"/>
    <property type="match status" value="1"/>
</dbReference>